<organism evidence="1 2">
    <name type="scientific">Cenarchaeum symbiosum (strain A)</name>
    <dbReference type="NCBI Taxonomy" id="414004"/>
    <lineage>
        <taxon>Archaea</taxon>
        <taxon>Nitrososphaerota</taxon>
        <taxon>Candidatus Cenarchaeales</taxon>
        <taxon>Candidatus Cenarchaeaceae</taxon>
        <taxon>Candidatus Cenarchaeum</taxon>
    </lineage>
</organism>
<dbReference type="AlphaFoldDB" id="A0RUX5"/>
<name>A0RUX5_CENSY</name>
<evidence type="ECO:0000313" key="2">
    <source>
        <dbReference type="Proteomes" id="UP000000758"/>
    </source>
</evidence>
<proteinExistence type="predicted"/>
<dbReference type="HOGENOM" id="CLU_2747984_0_0_2"/>
<keyword evidence="2" id="KW-1185">Reference proteome</keyword>
<evidence type="ECO:0000313" key="1">
    <source>
        <dbReference type="EMBL" id="ABK77142.1"/>
    </source>
</evidence>
<sequence length="70" mass="8262">MDYRLTPEDKERIKLLEQVSRKGFKELGAEKLKRLEELVEKKDYSHSGKAARSKKKLLKQINVAIYEVEK</sequence>
<gene>
    <name evidence="1" type="ordered locus">CENSYa_0509</name>
</gene>
<dbReference type="KEGG" id="csy:CENSYa_0509"/>
<dbReference type="EMBL" id="DP000238">
    <property type="protein sequence ID" value="ABK77142.1"/>
    <property type="molecule type" value="Genomic_DNA"/>
</dbReference>
<protein>
    <submittedName>
        <fullName evidence="1">Uncharacterized protein</fullName>
    </submittedName>
</protein>
<reference evidence="1 2" key="1">
    <citation type="journal article" date="2006" name="Proc. Natl. Acad. Sci. U.S.A.">
        <title>Genomic analysis of the uncultivated marine crenarchaeote Cenarchaeum symbiosum.</title>
        <authorList>
            <person name="Hallam S.J."/>
            <person name="Konstantinidis K.T."/>
            <person name="Putnam N."/>
            <person name="Schleper C."/>
            <person name="Watanabe Y."/>
            <person name="Sugahara J."/>
            <person name="Preston C."/>
            <person name="de la Torre J."/>
            <person name="Richardson P.M."/>
            <person name="DeLong E.F."/>
        </authorList>
    </citation>
    <scope>NUCLEOTIDE SEQUENCE [LARGE SCALE GENOMIC DNA]</scope>
    <source>
        <strain evidence="2">A</strain>
    </source>
</reference>
<dbReference type="Proteomes" id="UP000000758">
    <property type="component" value="Chromosome"/>
</dbReference>
<accession>A0RUX5</accession>
<dbReference type="STRING" id="414004.CENSYa_0509"/>
<dbReference type="EnsemblBacteria" id="ABK77142">
    <property type="protein sequence ID" value="ABK77142"/>
    <property type="gene ID" value="CENSYa_0509"/>
</dbReference>